<dbReference type="GO" id="GO:0006633">
    <property type="term" value="P:fatty acid biosynthetic process"/>
    <property type="evidence" value="ECO:0007669"/>
    <property type="project" value="TreeGrafter"/>
</dbReference>
<protein>
    <recommendedName>
        <fullName evidence="1">[acyl-carrier-protein] S-malonyltransferase</fullName>
        <ecNumber evidence="1">2.3.1.39</ecNumber>
    </recommendedName>
</protein>
<dbReference type="SMART" id="SM00827">
    <property type="entry name" value="PKS_AT"/>
    <property type="match status" value="1"/>
</dbReference>
<proteinExistence type="predicted"/>
<keyword evidence="3 6" id="KW-0012">Acyltransferase</keyword>
<evidence type="ECO:0000313" key="7">
    <source>
        <dbReference type="Proteomes" id="UP001139006"/>
    </source>
</evidence>
<dbReference type="Gene3D" id="3.40.366.10">
    <property type="entry name" value="Malonyl-Coenzyme A Acyl Carrier Protein, domain 2"/>
    <property type="match status" value="1"/>
</dbReference>
<keyword evidence="7" id="KW-1185">Reference proteome</keyword>
<evidence type="ECO:0000313" key="6">
    <source>
        <dbReference type="EMBL" id="MCP0887772.1"/>
    </source>
</evidence>
<dbReference type="Pfam" id="PF00698">
    <property type="entry name" value="Acyl_transf_1"/>
    <property type="match status" value="1"/>
</dbReference>
<evidence type="ECO:0000256" key="3">
    <source>
        <dbReference type="ARBA" id="ARBA00023315"/>
    </source>
</evidence>
<dbReference type="SUPFAM" id="SSF55048">
    <property type="entry name" value="Probable ACP-binding domain of malonyl-CoA ACP transacylase"/>
    <property type="match status" value="1"/>
</dbReference>
<dbReference type="InterPro" id="IPR014043">
    <property type="entry name" value="Acyl_transferase_dom"/>
</dbReference>
<dbReference type="PANTHER" id="PTHR42681">
    <property type="entry name" value="MALONYL-COA-ACYL CARRIER PROTEIN TRANSACYLASE, MITOCHONDRIAL"/>
    <property type="match status" value="1"/>
</dbReference>
<dbReference type="Proteomes" id="UP001139006">
    <property type="component" value="Unassembled WGS sequence"/>
</dbReference>
<evidence type="ECO:0000256" key="2">
    <source>
        <dbReference type="ARBA" id="ARBA00022679"/>
    </source>
</evidence>
<dbReference type="GO" id="GO:0004314">
    <property type="term" value="F:[acyl-carrier-protein] S-malonyltransferase activity"/>
    <property type="evidence" value="ECO:0007669"/>
    <property type="project" value="UniProtKB-EC"/>
</dbReference>
<sequence>MKSLWIFPGQGYQHANMLTHVDSSLLHYVENLLEIHLNDNVQDYLDYVKLQVSISLLQVDQVDKLIAKGFYPQLVAGHSLGIFAAAYACGSLDKENLFKLVKLRAQLMQNAYPYEYGMGIVTGLTLNQLEFLVSQVNHSSMPVYVSNQNTPDQIALSGKLTAIRKVLVLAKKSGASKTLVLKVPVPSHSPLMKPIAHSLCEKLDKINIRTPNCVYLINSSGYSTRKPEFIKKDLSESLIYPVYFNSMISIATDFKPDTIINFPPGSPFRKILSQQFSEQHQIYLDQHIFDDSLFLLNKWKRGLYK</sequence>
<organism evidence="6 7">
    <name type="scientific">Ligilactobacillus ubinensis</name>
    <dbReference type="NCBI Taxonomy" id="2876789"/>
    <lineage>
        <taxon>Bacteria</taxon>
        <taxon>Bacillati</taxon>
        <taxon>Bacillota</taxon>
        <taxon>Bacilli</taxon>
        <taxon>Lactobacillales</taxon>
        <taxon>Lactobacillaceae</taxon>
        <taxon>Ligilactobacillus</taxon>
    </lineage>
</organism>
<accession>A0A9X2JM65</accession>
<dbReference type="RefSeq" id="WP_253361934.1">
    <property type="nucleotide sequence ID" value="NZ_JAIULA010000025.1"/>
</dbReference>
<dbReference type="InterPro" id="IPR001227">
    <property type="entry name" value="Ac_transferase_dom_sf"/>
</dbReference>
<dbReference type="GO" id="GO:0005829">
    <property type="term" value="C:cytosol"/>
    <property type="evidence" value="ECO:0007669"/>
    <property type="project" value="TreeGrafter"/>
</dbReference>
<name>A0A9X2JM65_9LACO</name>
<dbReference type="AlphaFoldDB" id="A0A9X2JM65"/>
<dbReference type="Gene3D" id="3.30.70.250">
    <property type="entry name" value="Malonyl-CoA ACP transacylase, ACP-binding"/>
    <property type="match status" value="1"/>
</dbReference>
<dbReference type="SUPFAM" id="SSF52151">
    <property type="entry name" value="FabD/lysophospholipase-like"/>
    <property type="match status" value="1"/>
</dbReference>
<evidence type="ECO:0000259" key="5">
    <source>
        <dbReference type="SMART" id="SM00827"/>
    </source>
</evidence>
<evidence type="ECO:0000256" key="1">
    <source>
        <dbReference type="ARBA" id="ARBA00013258"/>
    </source>
</evidence>
<dbReference type="EMBL" id="JAIULA010000025">
    <property type="protein sequence ID" value="MCP0887772.1"/>
    <property type="molecule type" value="Genomic_DNA"/>
</dbReference>
<evidence type="ECO:0000256" key="4">
    <source>
        <dbReference type="ARBA" id="ARBA00048462"/>
    </source>
</evidence>
<dbReference type="PANTHER" id="PTHR42681:SF1">
    <property type="entry name" value="MALONYL-COA-ACYL CARRIER PROTEIN TRANSACYLASE, MITOCHONDRIAL"/>
    <property type="match status" value="1"/>
</dbReference>
<dbReference type="InterPro" id="IPR016035">
    <property type="entry name" value="Acyl_Trfase/lysoPLipase"/>
</dbReference>
<dbReference type="InterPro" id="IPR016036">
    <property type="entry name" value="Malonyl_transacylase_ACP-bd"/>
</dbReference>
<feature type="domain" description="Malonyl-CoA:ACP transacylase (MAT)" evidence="5">
    <location>
        <begin position="6"/>
        <end position="266"/>
    </location>
</feature>
<dbReference type="InterPro" id="IPR050858">
    <property type="entry name" value="Mal-CoA-ACP_Trans/PKS_FabD"/>
</dbReference>
<gene>
    <name evidence="6" type="ORF">LB941_10570</name>
</gene>
<keyword evidence="2" id="KW-0808">Transferase</keyword>
<reference evidence="6 7" key="1">
    <citation type="journal article" date="2023" name="Int. J. Syst. Evol. Microbiol.">
        <title>Ligilactobacillus ubinensis sp. nov., a novel species isolated from the wild ferment of a durian fruit (Durio zibethinus).</title>
        <authorList>
            <person name="Heng Y.C."/>
            <person name="Menon N."/>
            <person name="Chen B."/>
            <person name="Loo B.Z.L."/>
            <person name="Wong G.W.J."/>
            <person name="Lim A.C.H."/>
            <person name="Silvaraju S."/>
            <person name="Kittelmann S."/>
        </authorList>
    </citation>
    <scope>NUCLEOTIDE SEQUENCE [LARGE SCALE GENOMIC DNA]</scope>
    <source>
        <strain evidence="6 7">WILCCON 0076</strain>
    </source>
</reference>
<comment type="caution">
    <text evidence="6">The sequence shown here is derived from an EMBL/GenBank/DDBJ whole genome shotgun (WGS) entry which is preliminary data.</text>
</comment>
<dbReference type="EC" id="2.3.1.39" evidence="1"/>
<comment type="catalytic activity">
    <reaction evidence="4">
        <text>holo-[ACP] + malonyl-CoA = malonyl-[ACP] + CoA</text>
        <dbReference type="Rhea" id="RHEA:41792"/>
        <dbReference type="Rhea" id="RHEA-COMP:9623"/>
        <dbReference type="Rhea" id="RHEA-COMP:9685"/>
        <dbReference type="ChEBI" id="CHEBI:57287"/>
        <dbReference type="ChEBI" id="CHEBI:57384"/>
        <dbReference type="ChEBI" id="CHEBI:64479"/>
        <dbReference type="ChEBI" id="CHEBI:78449"/>
        <dbReference type="EC" id="2.3.1.39"/>
    </reaction>
</comment>